<keyword evidence="3" id="KW-0812">Transmembrane</keyword>
<feature type="transmembrane region" description="Helical" evidence="3">
    <location>
        <begin position="213"/>
        <end position="236"/>
    </location>
</feature>
<evidence type="ECO:0000256" key="2">
    <source>
        <dbReference type="SAM" id="MobiDB-lite"/>
    </source>
</evidence>
<keyword evidence="3" id="KW-0472">Membrane</keyword>
<dbReference type="EMBL" id="JBBLXS010000241">
    <property type="protein sequence ID" value="MEK0186649.1"/>
    <property type="molecule type" value="Genomic_DNA"/>
</dbReference>
<keyword evidence="5" id="KW-1185">Reference proteome</keyword>
<evidence type="ECO:0000256" key="1">
    <source>
        <dbReference type="SAM" id="Coils"/>
    </source>
</evidence>
<evidence type="ECO:0000256" key="3">
    <source>
        <dbReference type="SAM" id="Phobius"/>
    </source>
</evidence>
<keyword evidence="1" id="KW-0175">Coiled coil</keyword>
<dbReference type="RefSeq" id="WP_340517864.1">
    <property type="nucleotide sequence ID" value="NZ_JBBLXS010000241.1"/>
</dbReference>
<evidence type="ECO:0000313" key="5">
    <source>
        <dbReference type="Proteomes" id="UP001384579"/>
    </source>
</evidence>
<protein>
    <submittedName>
        <fullName evidence="4">Uncharacterized protein</fullName>
    </submittedName>
</protein>
<reference evidence="4 5" key="1">
    <citation type="journal article" date="2020" name="Harmful Algae">
        <title>Molecular and morphological characterization of a novel dihydroanatoxin-a producing Microcoleus species (cyanobacteria) from the Russian River, California, USA.</title>
        <authorList>
            <person name="Conklin K.Y."/>
            <person name="Stancheva R."/>
            <person name="Otten T.G."/>
            <person name="Fadness R."/>
            <person name="Boyer G.L."/>
            <person name="Read B."/>
            <person name="Zhang X."/>
            <person name="Sheath R.G."/>
        </authorList>
    </citation>
    <scope>NUCLEOTIDE SEQUENCE [LARGE SCALE GENOMIC DNA]</scope>
    <source>
        <strain evidence="4 5">PTRS2</strain>
    </source>
</reference>
<gene>
    <name evidence="4" type="ORF">WMG39_17585</name>
</gene>
<name>A0ABU8YQE8_9CYAN</name>
<accession>A0ABU8YQE8</accession>
<dbReference type="Proteomes" id="UP001384579">
    <property type="component" value="Unassembled WGS sequence"/>
</dbReference>
<evidence type="ECO:0000313" key="4">
    <source>
        <dbReference type="EMBL" id="MEK0186649.1"/>
    </source>
</evidence>
<keyword evidence="3" id="KW-1133">Transmembrane helix</keyword>
<comment type="caution">
    <text evidence="4">The sequence shown here is derived from an EMBL/GenBank/DDBJ whole genome shotgun (WGS) entry which is preliminary data.</text>
</comment>
<organism evidence="4 5">
    <name type="scientific">Microcoleus anatoxicus PTRS2</name>
    <dbReference type="NCBI Taxonomy" id="2705321"/>
    <lineage>
        <taxon>Bacteria</taxon>
        <taxon>Bacillati</taxon>
        <taxon>Cyanobacteriota</taxon>
        <taxon>Cyanophyceae</taxon>
        <taxon>Oscillatoriophycideae</taxon>
        <taxon>Oscillatoriales</taxon>
        <taxon>Microcoleaceae</taxon>
        <taxon>Microcoleus</taxon>
        <taxon>Microcoleus anatoxicus</taxon>
    </lineage>
</organism>
<feature type="coiled-coil region" evidence="1">
    <location>
        <begin position="363"/>
        <end position="407"/>
    </location>
</feature>
<sequence length="637" mass="70994">MKVAARQSKSEILEVDLHKHLQAAGFKNLPLYLSCDFQEASLTVVGEHPRSLVLKAKQTFAVLEAAILELQPPSIQQIGLCLKITGQKQPYAFHSFTMNHPVLSRTKTVEIPQKAAAIPADSTESAIALKVPETQQTTETTQVPDVAGESPSETEDGNPWLEETFPDVWETPNQEEPIAFKVSAIPTDSDLNPFDPLDLEPVTVTKKPKHSPFVSLAVVAISSVAIVVLGGVYYLLSRPCVIGECTALAEAQQLSDNSARTLKTSKVDNTPEAAQEQLKQAIALLEPIPFWSIHHGKAEDELDRYRRQSQNLNLAVDATRLAVSAAEITENPPHSAQNWQESQSLWQSAIAKLKEIPQNSTAYPFAEQKLKEYRQKLAKGNRQLTTEKKAENQLLDAKKTAKIAEARAIVAQQAESWEKVQANWQKSLDKLSDISTNTESYEQAKALIPQYETKLSEASERKQVEAMAEDAYTQAVTIAAQARIFEERNAWFQASEHWRRALSYAAKVPPTTSYYLKTQPLMPSYRTYLHEAEVKLQEERTLQKARTDLDKTCKGNPKICDYTVSKDLIAVQMTPGYVQKLQQIFIQADYNNATKTRQAVEKHVQTLQLALEAIGDNANIPMQVYNAEGKRIGTHGN</sequence>
<feature type="region of interest" description="Disordered" evidence="2">
    <location>
        <begin position="133"/>
        <end position="160"/>
    </location>
</feature>
<feature type="compositionally biased region" description="Low complexity" evidence="2">
    <location>
        <begin position="133"/>
        <end position="142"/>
    </location>
</feature>
<proteinExistence type="predicted"/>